<accession>A0A7X5QRP3</accession>
<evidence type="ECO:0000313" key="6">
    <source>
        <dbReference type="EMBL" id="NID14166.1"/>
    </source>
</evidence>
<feature type="region of interest" description="Disordered" evidence="2">
    <location>
        <begin position="133"/>
        <end position="187"/>
    </location>
</feature>
<dbReference type="InterPro" id="IPR036779">
    <property type="entry name" value="LysM_dom_sf"/>
</dbReference>
<dbReference type="InterPro" id="IPR057840">
    <property type="entry name" value="FimV_N"/>
</dbReference>
<evidence type="ECO:0000256" key="3">
    <source>
        <dbReference type="SAM" id="Phobius"/>
    </source>
</evidence>
<feature type="region of interest" description="Disordered" evidence="2">
    <location>
        <begin position="632"/>
        <end position="651"/>
    </location>
</feature>
<dbReference type="Proteomes" id="UP000518878">
    <property type="component" value="Unassembled WGS sequence"/>
</dbReference>
<organism evidence="6 7">
    <name type="scientific">Luteibacter yeojuensis</name>
    <dbReference type="NCBI Taxonomy" id="345309"/>
    <lineage>
        <taxon>Bacteria</taxon>
        <taxon>Pseudomonadati</taxon>
        <taxon>Pseudomonadota</taxon>
        <taxon>Gammaproteobacteria</taxon>
        <taxon>Lysobacterales</taxon>
        <taxon>Rhodanobacteraceae</taxon>
        <taxon>Luteibacter</taxon>
    </lineage>
</organism>
<feature type="compositionally biased region" description="Basic and acidic residues" evidence="2">
    <location>
        <begin position="665"/>
        <end position="674"/>
    </location>
</feature>
<comment type="caution">
    <text evidence="6">The sequence shown here is derived from an EMBL/GenBank/DDBJ whole genome shotgun (WGS) entry which is preliminary data.</text>
</comment>
<dbReference type="InterPro" id="IPR018392">
    <property type="entry name" value="LysM"/>
</dbReference>
<keyword evidence="3" id="KW-1133">Transmembrane helix</keyword>
<feature type="chain" id="PRO_5031457935" evidence="4">
    <location>
        <begin position="23"/>
        <end position="790"/>
    </location>
</feature>
<dbReference type="NCBIfam" id="TIGR03504">
    <property type="entry name" value="FimV_Cterm"/>
    <property type="match status" value="1"/>
</dbReference>
<dbReference type="InterPro" id="IPR020011">
    <property type="entry name" value="FimV_C"/>
</dbReference>
<evidence type="ECO:0000313" key="7">
    <source>
        <dbReference type="Proteomes" id="UP000518878"/>
    </source>
</evidence>
<feature type="region of interest" description="Disordered" evidence="2">
    <location>
        <begin position="256"/>
        <end position="319"/>
    </location>
</feature>
<dbReference type="Gene3D" id="3.10.350.10">
    <property type="entry name" value="LysM domain"/>
    <property type="match status" value="1"/>
</dbReference>
<name>A0A7X5QRP3_9GAMM</name>
<evidence type="ECO:0000256" key="2">
    <source>
        <dbReference type="SAM" id="MobiDB-lite"/>
    </source>
</evidence>
<evidence type="ECO:0000256" key="1">
    <source>
        <dbReference type="SAM" id="Coils"/>
    </source>
</evidence>
<gene>
    <name evidence="6" type="ORF">HBF32_01630</name>
</gene>
<feature type="signal peptide" evidence="4">
    <location>
        <begin position="1"/>
        <end position="22"/>
    </location>
</feature>
<dbReference type="EMBL" id="JAAQTL010000001">
    <property type="protein sequence ID" value="NID14166.1"/>
    <property type="molecule type" value="Genomic_DNA"/>
</dbReference>
<dbReference type="Gene3D" id="1.20.58.2200">
    <property type="match status" value="1"/>
</dbReference>
<dbReference type="InterPro" id="IPR020012">
    <property type="entry name" value="LysM_FimV"/>
</dbReference>
<keyword evidence="7" id="KW-1185">Reference proteome</keyword>
<keyword evidence="3" id="KW-0812">Transmembrane</keyword>
<feature type="transmembrane region" description="Helical" evidence="3">
    <location>
        <begin position="469"/>
        <end position="487"/>
    </location>
</feature>
<keyword evidence="3" id="KW-0472">Membrane</keyword>
<keyword evidence="1" id="KW-0175">Coiled coil</keyword>
<dbReference type="AlphaFoldDB" id="A0A7X5QRP3"/>
<feature type="domain" description="FimV N-terminal" evidence="5">
    <location>
        <begin position="24"/>
        <end position="129"/>
    </location>
</feature>
<keyword evidence="4" id="KW-0732">Signal</keyword>
<dbReference type="NCBIfam" id="TIGR03505">
    <property type="entry name" value="FimV_core"/>
    <property type="match status" value="1"/>
</dbReference>
<feature type="compositionally biased region" description="Basic and acidic residues" evidence="2">
    <location>
        <begin position="285"/>
        <end position="294"/>
    </location>
</feature>
<evidence type="ECO:0000259" key="5">
    <source>
        <dbReference type="Pfam" id="PF25800"/>
    </source>
</evidence>
<feature type="coiled-coil region" evidence="1">
    <location>
        <begin position="321"/>
        <end position="383"/>
    </location>
</feature>
<dbReference type="Pfam" id="PF25800">
    <property type="entry name" value="FimV_N"/>
    <property type="match status" value="1"/>
</dbReference>
<proteinExistence type="predicted"/>
<protein>
    <submittedName>
        <fullName evidence="6">Fimbrial protein FimV</fullName>
    </submittedName>
</protein>
<dbReference type="CDD" id="cd00118">
    <property type="entry name" value="LysM"/>
    <property type="match status" value="1"/>
</dbReference>
<evidence type="ECO:0000256" key="4">
    <source>
        <dbReference type="SAM" id="SignalP"/>
    </source>
</evidence>
<reference evidence="6 7" key="1">
    <citation type="journal article" date="2006" name="Int. J. Syst. Evol. Microbiol.">
        <title>Dyella yeojuensis sp. nov., isolated from greenhouse soil in Korea.</title>
        <authorList>
            <person name="Kim B.Y."/>
            <person name="Weon H.Y."/>
            <person name="Lee K.H."/>
            <person name="Seok S.J."/>
            <person name="Kwon S.W."/>
            <person name="Go S.J."/>
            <person name="Stackebrandt E."/>
        </authorList>
    </citation>
    <scope>NUCLEOTIDE SEQUENCE [LARGE SCALE GENOMIC DNA]</scope>
    <source>
        <strain evidence="6 7">DSM 17673</strain>
    </source>
</reference>
<sequence>MNRTLKLSIMLALATWGSQALAQNLGPVQLRSTMDQPLVAEIPLTGVSGNLDNVHVALASEEAFSRAGLNRAGLPVPLSFAVAKNAAGQPVIRVTSSAPVRDTYLDFLVEVASGGNKVVREVTMLLDPPGTPLNAAAAASNPAPRPSRTSDVPARVPSEAASKSSRREATPRPASTAAGGTYGPVQRGQTLSSIARDHAGGADMNQMLVALQKANPDAFYRDNMNALKTGAILRIPSADEVQAQSTAEALAEVRRQNESWRAGTARSPSVVADAASTRAGQGEAKPAKSAKDRLAIVPAKEGGDAASTRAGSKGGTGDAQVAGLRQELANSQESVASLKQQGAELKSRIGELEEINSKNQRLLSLKDSEIAELQRKLAEAQKGGGTSAAGTPAAASAPVAAAPAKAATSAPAATPTPAAAATVAITPLKEPAAAAAPPAATPAAKPPVRKPVVAPAPVVEETPWFMQPWAWGGGAVVVLLLLVAAVFGRKKPKAASAVAGGSLADRFGEEPNFELGHHGDMMDQDQREILDALAEHPDDIGLHLELVSLYYGRRDVEHFEAAAEAMFAHVADPDQPEWREVLMMGEDLAPTHPLFGGTPVDEIEDPYDDAYGAAQPHAEAPALEEFDLGNYVTSPDEEMRPQTPAPQKHSEYHFNFDLTPVQRAEADRRPHAPDVFDADAPESPYSEVAESVAVSEDRSTWSFDEEHDAATTSPTELPRFDEPSFPDEEPIPDHNPESFSDDPVDTKLDLARAYLDMGDAEGARLMLDEVMAEGSQMQKDTARRILDDIA</sequence>
<dbReference type="RefSeq" id="WP_166697892.1">
    <property type="nucleotide sequence ID" value="NZ_JAAQTL010000001.1"/>
</dbReference>
<feature type="compositionally biased region" description="Low complexity" evidence="2">
    <location>
        <begin position="133"/>
        <end position="149"/>
    </location>
</feature>
<feature type="region of interest" description="Disordered" evidence="2">
    <location>
        <begin position="665"/>
        <end position="745"/>
    </location>
</feature>
<dbReference type="InterPro" id="IPR038440">
    <property type="entry name" value="FimV_C_sf"/>
</dbReference>